<protein>
    <submittedName>
        <fullName evidence="1">TATA-box binding protein associated factor 2</fullName>
    </submittedName>
</protein>
<name>A0A8C6YAG2_NAJNA</name>
<dbReference type="Ensembl" id="ENSNNAT00000027884.1">
    <property type="protein sequence ID" value="ENSNNAP00000026602.1"/>
    <property type="gene ID" value="ENSNNAG00000016720.1"/>
</dbReference>
<reference evidence="1" key="1">
    <citation type="submission" date="2025-08" db="UniProtKB">
        <authorList>
            <consortium name="Ensembl"/>
        </authorList>
    </citation>
    <scope>IDENTIFICATION</scope>
</reference>
<dbReference type="OrthoDB" id="308861at2759"/>
<dbReference type="AlphaFoldDB" id="A0A8C6YAG2"/>
<reference evidence="1" key="2">
    <citation type="submission" date="2025-09" db="UniProtKB">
        <authorList>
            <consortium name="Ensembl"/>
        </authorList>
    </citation>
    <scope>IDENTIFICATION</scope>
</reference>
<proteinExistence type="predicted"/>
<evidence type="ECO:0000313" key="1">
    <source>
        <dbReference type="Ensembl" id="ENSNNAP00000026602.1"/>
    </source>
</evidence>
<keyword evidence="2" id="KW-1185">Reference proteome</keyword>
<gene>
    <name evidence="1" type="primary">TAF2</name>
</gene>
<dbReference type="GeneTree" id="ENSGT00390000000420"/>
<organism evidence="1 2">
    <name type="scientific">Naja naja</name>
    <name type="common">Indian cobra</name>
    <dbReference type="NCBI Taxonomy" id="35670"/>
    <lineage>
        <taxon>Eukaryota</taxon>
        <taxon>Metazoa</taxon>
        <taxon>Chordata</taxon>
        <taxon>Craniata</taxon>
        <taxon>Vertebrata</taxon>
        <taxon>Euteleostomi</taxon>
        <taxon>Lepidosauria</taxon>
        <taxon>Squamata</taxon>
        <taxon>Bifurcata</taxon>
        <taxon>Unidentata</taxon>
        <taxon>Episquamata</taxon>
        <taxon>Toxicofera</taxon>
        <taxon>Serpentes</taxon>
        <taxon>Colubroidea</taxon>
        <taxon>Elapidae</taxon>
        <taxon>Elapinae</taxon>
        <taxon>Naja</taxon>
    </lineage>
</organism>
<evidence type="ECO:0000313" key="2">
    <source>
        <dbReference type="Proteomes" id="UP000694559"/>
    </source>
</evidence>
<sequence length="47" mass="5433">MPVRGPLLLFIMNRKKGDKGTTHQVICINSINFQRKSVVVKLFFLML</sequence>
<dbReference type="Proteomes" id="UP000694559">
    <property type="component" value="Unplaced"/>
</dbReference>
<accession>A0A8C6YAG2</accession>